<gene>
    <name evidence="4" type="ORF">Tco_0925602</name>
</gene>
<feature type="region of interest" description="Disordered" evidence="1">
    <location>
        <begin position="34"/>
        <end position="101"/>
    </location>
</feature>
<dbReference type="PANTHER" id="PTHR33064">
    <property type="entry name" value="POL PROTEIN"/>
    <property type="match status" value="1"/>
</dbReference>
<keyword evidence="4" id="KW-0808">Transferase</keyword>
<dbReference type="EMBL" id="BQNB010015028">
    <property type="protein sequence ID" value="GJT35183.1"/>
    <property type="molecule type" value="Genomic_DNA"/>
</dbReference>
<reference evidence="4" key="1">
    <citation type="journal article" date="2022" name="Int. J. Mol. Sci.">
        <title>Draft Genome of Tanacetum Coccineum: Genomic Comparison of Closely Related Tanacetum-Family Plants.</title>
        <authorList>
            <person name="Yamashiro T."/>
            <person name="Shiraishi A."/>
            <person name="Nakayama K."/>
            <person name="Satake H."/>
        </authorList>
    </citation>
    <scope>NUCLEOTIDE SEQUENCE</scope>
</reference>
<dbReference type="Pfam" id="PF00078">
    <property type="entry name" value="RVT_1"/>
    <property type="match status" value="1"/>
</dbReference>
<dbReference type="Proteomes" id="UP001151760">
    <property type="component" value="Unassembled WGS sequence"/>
</dbReference>
<keyword evidence="4" id="KW-0548">Nucleotidyltransferase</keyword>
<evidence type="ECO:0000313" key="5">
    <source>
        <dbReference type="Proteomes" id="UP001151760"/>
    </source>
</evidence>
<keyword evidence="4" id="KW-0695">RNA-directed DNA polymerase</keyword>
<proteinExistence type="predicted"/>
<dbReference type="Gene3D" id="3.10.10.10">
    <property type="entry name" value="HIV Type 1 Reverse Transcriptase, subunit A, domain 1"/>
    <property type="match status" value="1"/>
</dbReference>
<feature type="domain" description="Reverse transcriptase" evidence="2">
    <location>
        <begin position="405"/>
        <end position="501"/>
    </location>
</feature>
<dbReference type="InterPro" id="IPR051320">
    <property type="entry name" value="Viral_Replic_Matur_Polypro"/>
</dbReference>
<evidence type="ECO:0000313" key="4">
    <source>
        <dbReference type="EMBL" id="GJT35183.1"/>
    </source>
</evidence>
<protein>
    <submittedName>
        <fullName evidence="4">Reverse transcriptase domain-containing protein</fullName>
    </submittedName>
</protein>
<feature type="domain" description="Reverse transcriptase/retrotransposon-derived protein RNase H-like" evidence="3">
    <location>
        <begin position="550"/>
        <end position="598"/>
    </location>
</feature>
<dbReference type="InterPro" id="IPR043128">
    <property type="entry name" value="Rev_trsase/Diguanyl_cyclase"/>
</dbReference>
<organism evidence="4 5">
    <name type="scientific">Tanacetum coccineum</name>
    <dbReference type="NCBI Taxonomy" id="301880"/>
    <lineage>
        <taxon>Eukaryota</taxon>
        <taxon>Viridiplantae</taxon>
        <taxon>Streptophyta</taxon>
        <taxon>Embryophyta</taxon>
        <taxon>Tracheophyta</taxon>
        <taxon>Spermatophyta</taxon>
        <taxon>Magnoliopsida</taxon>
        <taxon>eudicotyledons</taxon>
        <taxon>Gunneridae</taxon>
        <taxon>Pentapetalae</taxon>
        <taxon>asterids</taxon>
        <taxon>campanulids</taxon>
        <taxon>Asterales</taxon>
        <taxon>Asteraceae</taxon>
        <taxon>Asteroideae</taxon>
        <taxon>Anthemideae</taxon>
        <taxon>Anthemidinae</taxon>
        <taxon>Tanacetum</taxon>
    </lineage>
</organism>
<accession>A0ABQ5D865</accession>
<dbReference type="Gene3D" id="3.30.70.270">
    <property type="match status" value="1"/>
</dbReference>
<evidence type="ECO:0000256" key="1">
    <source>
        <dbReference type="SAM" id="MobiDB-lite"/>
    </source>
</evidence>
<evidence type="ECO:0000259" key="3">
    <source>
        <dbReference type="Pfam" id="PF17919"/>
    </source>
</evidence>
<dbReference type="CDD" id="cd01647">
    <property type="entry name" value="RT_LTR"/>
    <property type="match status" value="1"/>
</dbReference>
<feature type="compositionally biased region" description="Polar residues" evidence="1">
    <location>
        <begin position="70"/>
        <end position="92"/>
    </location>
</feature>
<evidence type="ECO:0000259" key="2">
    <source>
        <dbReference type="Pfam" id="PF00078"/>
    </source>
</evidence>
<reference evidence="4" key="2">
    <citation type="submission" date="2022-01" db="EMBL/GenBank/DDBJ databases">
        <authorList>
            <person name="Yamashiro T."/>
            <person name="Shiraishi A."/>
            <person name="Satake H."/>
            <person name="Nakayama K."/>
        </authorList>
    </citation>
    <scope>NUCLEOTIDE SEQUENCE</scope>
</reference>
<dbReference type="InterPro" id="IPR043502">
    <property type="entry name" value="DNA/RNA_pol_sf"/>
</dbReference>
<dbReference type="Pfam" id="PF17919">
    <property type="entry name" value="RT_RNaseH_2"/>
    <property type="match status" value="1"/>
</dbReference>
<dbReference type="GO" id="GO:0003964">
    <property type="term" value="F:RNA-directed DNA polymerase activity"/>
    <property type="evidence" value="ECO:0007669"/>
    <property type="project" value="UniProtKB-KW"/>
</dbReference>
<dbReference type="InterPro" id="IPR041577">
    <property type="entry name" value="RT_RNaseH_2"/>
</dbReference>
<keyword evidence="5" id="KW-1185">Reference proteome</keyword>
<dbReference type="SUPFAM" id="SSF56672">
    <property type="entry name" value="DNA/RNA polymerases"/>
    <property type="match status" value="1"/>
</dbReference>
<dbReference type="PANTHER" id="PTHR33064:SF39">
    <property type="match status" value="1"/>
</dbReference>
<name>A0ABQ5D865_9ASTR</name>
<comment type="caution">
    <text evidence="4">The sequence shown here is derived from an EMBL/GenBank/DDBJ whole genome shotgun (WGS) entry which is preliminary data.</text>
</comment>
<dbReference type="InterPro" id="IPR000477">
    <property type="entry name" value="RT_dom"/>
</dbReference>
<sequence length="599" mass="68520">MHNQFSQILATLGKSHTPTLEPNAPTLAITTRSGITTHDPAYPNQPSSAHAVTNETAAEEEVPTKKANPITLNPETPLSSTLHHPSKSSNVPFPSRLRKQKKDDEREKFLSIFKHININLPFMEALNQMPKGDKVLKDLLSNKAKIENASSSVTFSEECSADIHKNLPQKKGVPKLHITMSYWNYSKLKLTKMSIQLADRPIKYPMATARAVIDVHDGKLSLRVGEEIVTFNIGKSIKFASSQDDCLYFADHTYKLVQEQWDDTLDHDCNWIDNKEKDDAEEVLKSHKKAIAWGIYDIKGIDLSFCTHKILIKEVYKPCVQPQRRLNPNMNEVVKKEVIKLLDAGIIYPISDSPWVSPVQVVPKKGDMIVVRNEKNELIPQRTITGWRVCIDYMKLHDATRKDYFPFPFIDQMLERLEKTTFTCRYATFAYRRMSFGLCNAPTTFQRCMMAIFHALIKDHVEVFMDDFSIFRSSFDHCIVLGHKISRTGIEVDRVKIKAISKLSHPTNVKSIRSFLGHAGFYRRFRKDFSKITRPMTQLLMKDVKFEFSVECVEAFETLKKELTKAPIMVKPNWSLPFELMYDASDYVVGAVLGQRSGK</sequence>